<reference evidence="4 5" key="1">
    <citation type="submission" date="2019-05" db="EMBL/GenBank/DDBJ databases">
        <authorList>
            <person name="Qu J.-H."/>
        </authorList>
    </citation>
    <scope>NUCLEOTIDE SEQUENCE [LARGE SCALE GENOMIC DNA]</scope>
    <source>
        <strain evidence="4 5">T17</strain>
    </source>
</reference>
<protein>
    <submittedName>
        <fullName evidence="4">Response regulator transcription factor</fullName>
    </submittedName>
</protein>
<feature type="domain" description="HTH LytTR-type" evidence="3">
    <location>
        <begin position="146"/>
        <end position="248"/>
    </location>
</feature>
<dbReference type="EMBL" id="VCEJ01000002">
    <property type="protein sequence ID" value="TLV03365.1"/>
    <property type="molecule type" value="Genomic_DNA"/>
</dbReference>
<dbReference type="PROSITE" id="PS50930">
    <property type="entry name" value="HTH_LYTTR"/>
    <property type="match status" value="1"/>
</dbReference>
<keyword evidence="1" id="KW-0597">Phosphoprotein</keyword>
<feature type="domain" description="Response regulatory" evidence="2">
    <location>
        <begin position="3"/>
        <end position="116"/>
    </location>
</feature>
<dbReference type="Pfam" id="PF00072">
    <property type="entry name" value="Response_reg"/>
    <property type="match status" value="1"/>
</dbReference>
<proteinExistence type="predicted"/>
<evidence type="ECO:0000259" key="3">
    <source>
        <dbReference type="PROSITE" id="PS50930"/>
    </source>
</evidence>
<gene>
    <name evidence="4" type="ORF">FEN17_07075</name>
</gene>
<feature type="modified residue" description="4-aspartylphosphate" evidence="1">
    <location>
        <position position="55"/>
    </location>
</feature>
<evidence type="ECO:0000313" key="5">
    <source>
        <dbReference type="Proteomes" id="UP000306402"/>
    </source>
</evidence>
<sequence length="249" mass="28854">MIKALIIDDEPKARNILNYYIENFVTEITETREADSVDAALEILKTYQPSIVFLDVEMPKKNGFDFLRSIKDPTFEVIFTTAYNQYAVQAIRFSALDYLLKPVDPDELKASVERFKNKVTPGQQNKVLFNNLADNMTKGHPKEFRLAIPSKDGVFFLTIDQIIRMQGDGNYTFIHFKDKKPIVTSKTLKHYEEMLDEFGFIRTHKSHLVNPLHIVKLAPDRDCLILTDGSQIDISRRKKEDVIELLRIR</sequence>
<dbReference type="GO" id="GO:0003677">
    <property type="term" value="F:DNA binding"/>
    <property type="evidence" value="ECO:0007669"/>
    <property type="project" value="InterPro"/>
</dbReference>
<dbReference type="InterPro" id="IPR046947">
    <property type="entry name" value="LytR-like"/>
</dbReference>
<evidence type="ECO:0000256" key="1">
    <source>
        <dbReference type="PROSITE-ProRule" id="PRU00169"/>
    </source>
</evidence>
<keyword evidence="5" id="KW-1185">Reference proteome</keyword>
<dbReference type="PANTHER" id="PTHR37299:SF1">
    <property type="entry name" value="STAGE 0 SPORULATION PROTEIN A HOMOLOG"/>
    <property type="match status" value="1"/>
</dbReference>
<dbReference type="Gene3D" id="2.40.50.1020">
    <property type="entry name" value="LytTr DNA-binding domain"/>
    <property type="match status" value="1"/>
</dbReference>
<dbReference type="InterPro" id="IPR001789">
    <property type="entry name" value="Sig_transdc_resp-reg_receiver"/>
</dbReference>
<dbReference type="Gene3D" id="3.40.50.2300">
    <property type="match status" value="1"/>
</dbReference>
<dbReference type="AlphaFoldDB" id="A0A5R9L510"/>
<organism evidence="4 5">
    <name type="scientific">Dyadobacter luticola</name>
    <dbReference type="NCBI Taxonomy" id="1979387"/>
    <lineage>
        <taxon>Bacteria</taxon>
        <taxon>Pseudomonadati</taxon>
        <taxon>Bacteroidota</taxon>
        <taxon>Cytophagia</taxon>
        <taxon>Cytophagales</taxon>
        <taxon>Spirosomataceae</taxon>
        <taxon>Dyadobacter</taxon>
    </lineage>
</organism>
<dbReference type="InterPro" id="IPR011006">
    <property type="entry name" value="CheY-like_superfamily"/>
</dbReference>
<comment type="caution">
    <text evidence="4">The sequence shown here is derived from an EMBL/GenBank/DDBJ whole genome shotgun (WGS) entry which is preliminary data.</text>
</comment>
<dbReference type="Pfam" id="PF04397">
    <property type="entry name" value="LytTR"/>
    <property type="match status" value="1"/>
</dbReference>
<dbReference type="OrthoDB" id="1646880at2"/>
<evidence type="ECO:0000259" key="2">
    <source>
        <dbReference type="PROSITE" id="PS50110"/>
    </source>
</evidence>
<dbReference type="SMART" id="SM00448">
    <property type="entry name" value="REC"/>
    <property type="match status" value="1"/>
</dbReference>
<accession>A0A5R9L510</accession>
<dbReference type="SMART" id="SM00850">
    <property type="entry name" value="LytTR"/>
    <property type="match status" value="1"/>
</dbReference>
<dbReference type="PANTHER" id="PTHR37299">
    <property type="entry name" value="TRANSCRIPTIONAL REGULATOR-RELATED"/>
    <property type="match status" value="1"/>
</dbReference>
<dbReference type="InterPro" id="IPR007492">
    <property type="entry name" value="LytTR_DNA-bd_dom"/>
</dbReference>
<dbReference type="RefSeq" id="WP_138364573.1">
    <property type="nucleotide sequence ID" value="NZ_VCEJ01000002.1"/>
</dbReference>
<dbReference type="SUPFAM" id="SSF52172">
    <property type="entry name" value="CheY-like"/>
    <property type="match status" value="1"/>
</dbReference>
<dbReference type="PROSITE" id="PS50110">
    <property type="entry name" value="RESPONSE_REGULATORY"/>
    <property type="match status" value="1"/>
</dbReference>
<dbReference type="GO" id="GO:0000156">
    <property type="term" value="F:phosphorelay response regulator activity"/>
    <property type="evidence" value="ECO:0007669"/>
    <property type="project" value="InterPro"/>
</dbReference>
<name>A0A5R9L510_9BACT</name>
<evidence type="ECO:0000313" key="4">
    <source>
        <dbReference type="EMBL" id="TLV03365.1"/>
    </source>
</evidence>
<dbReference type="Proteomes" id="UP000306402">
    <property type="component" value="Unassembled WGS sequence"/>
</dbReference>